<keyword evidence="4 7" id="KW-0068">Autocatalytic cleavage</keyword>
<dbReference type="InterPro" id="IPR015927">
    <property type="entry name" value="Peptidase_S24_S26A/B/C"/>
</dbReference>
<keyword evidence="6" id="KW-0742">SOS response</keyword>
<dbReference type="EMBL" id="BQKV01000106">
    <property type="protein sequence ID" value="GJN65729.1"/>
    <property type="molecule type" value="Genomic_DNA"/>
</dbReference>
<keyword evidence="10" id="KW-1185">Reference proteome</keyword>
<dbReference type="GO" id="GO:0006355">
    <property type="term" value="P:regulation of DNA-templated transcription"/>
    <property type="evidence" value="ECO:0007669"/>
    <property type="project" value="InterPro"/>
</dbReference>
<dbReference type="InterPro" id="IPR006197">
    <property type="entry name" value="Peptidase_S24_LexA"/>
</dbReference>
<dbReference type="SUPFAM" id="SSF51306">
    <property type="entry name" value="LexA/Signal peptidase"/>
    <property type="match status" value="1"/>
</dbReference>
<evidence type="ECO:0000259" key="8">
    <source>
        <dbReference type="PROSITE" id="PS50943"/>
    </source>
</evidence>
<gene>
    <name evidence="9" type="ORF">JCM17207_23540</name>
</gene>
<dbReference type="PRINTS" id="PR00726">
    <property type="entry name" value="LEXASERPTASE"/>
</dbReference>
<dbReference type="InterPro" id="IPR001387">
    <property type="entry name" value="Cro/C1-type_HTH"/>
</dbReference>
<dbReference type="SUPFAM" id="SSF47413">
    <property type="entry name" value="lambda repressor-like DNA-binding domains"/>
    <property type="match status" value="1"/>
</dbReference>
<dbReference type="Proteomes" id="UP001055185">
    <property type="component" value="Unassembled WGS sequence"/>
</dbReference>
<dbReference type="InterPro" id="IPR039418">
    <property type="entry name" value="LexA-like"/>
</dbReference>
<keyword evidence="2" id="KW-0227">DNA damage</keyword>
<dbReference type="InterPro" id="IPR036286">
    <property type="entry name" value="LexA/Signal_pep-like_sf"/>
</dbReference>
<name>A0AA37MZ63_9FIRM</name>
<dbReference type="CDD" id="cd00093">
    <property type="entry name" value="HTH_XRE"/>
    <property type="match status" value="1"/>
</dbReference>
<reference evidence="9" key="1">
    <citation type="journal article" date="2022" name="Int. J. Syst. Evol. Microbiol.">
        <title>Genome-based, phenotypic and chemotaxonomic classification of Faecalibacterium strains: proposal of three novel species Faecalibacterium duncaniae sp. nov., Faecalibacterium hattorii sp. nov. and Faecalibacterium gallinarum sp. nov. .</title>
        <authorList>
            <person name="Sakamoto M."/>
            <person name="Sakurai N."/>
            <person name="Tanno H."/>
            <person name="Iino T."/>
            <person name="Ohkuma M."/>
            <person name="Endo A."/>
        </authorList>
    </citation>
    <scope>NUCLEOTIDE SEQUENCE</scope>
    <source>
        <strain evidence="9">JCM 17207</strain>
    </source>
</reference>
<keyword evidence="3 7" id="KW-0378">Hydrolase</keyword>
<evidence type="ECO:0000313" key="9">
    <source>
        <dbReference type="EMBL" id="GJN65729.1"/>
    </source>
</evidence>
<evidence type="ECO:0000256" key="1">
    <source>
        <dbReference type="ARBA" id="ARBA00007484"/>
    </source>
</evidence>
<dbReference type="InterPro" id="IPR010982">
    <property type="entry name" value="Lambda_DNA-bd_dom_sf"/>
</dbReference>
<dbReference type="PANTHER" id="PTHR33516:SF2">
    <property type="entry name" value="LEXA REPRESSOR-RELATED"/>
    <property type="match status" value="1"/>
</dbReference>
<evidence type="ECO:0000256" key="4">
    <source>
        <dbReference type="ARBA" id="ARBA00022813"/>
    </source>
</evidence>
<comment type="similarity">
    <text evidence="1 7">Belongs to the peptidase S24 family.</text>
</comment>
<evidence type="ECO:0000256" key="2">
    <source>
        <dbReference type="ARBA" id="ARBA00022763"/>
    </source>
</evidence>
<keyword evidence="5" id="KW-0234">DNA repair</keyword>
<dbReference type="GO" id="GO:0009432">
    <property type="term" value="P:SOS response"/>
    <property type="evidence" value="ECO:0007669"/>
    <property type="project" value="UniProtKB-KW"/>
</dbReference>
<dbReference type="PANTHER" id="PTHR33516">
    <property type="entry name" value="LEXA REPRESSOR"/>
    <property type="match status" value="1"/>
</dbReference>
<dbReference type="GO" id="GO:0003677">
    <property type="term" value="F:DNA binding"/>
    <property type="evidence" value="ECO:0007669"/>
    <property type="project" value="InterPro"/>
</dbReference>
<feature type="domain" description="HTH cro/C1-type" evidence="8">
    <location>
        <begin position="8"/>
        <end position="63"/>
    </location>
</feature>
<evidence type="ECO:0000256" key="7">
    <source>
        <dbReference type="RuleBase" id="RU003991"/>
    </source>
</evidence>
<evidence type="ECO:0000256" key="3">
    <source>
        <dbReference type="ARBA" id="ARBA00022801"/>
    </source>
</evidence>
<dbReference type="AlphaFoldDB" id="A0AA37MZ63"/>
<evidence type="ECO:0000313" key="10">
    <source>
        <dbReference type="Proteomes" id="UP001055185"/>
    </source>
</evidence>
<proteinExistence type="inferred from homology"/>
<evidence type="ECO:0000256" key="5">
    <source>
        <dbReference type="ARBA" id="ARBA00023204"/>
    </source>
</evidence>
<organism evidence="9 10">
    <name type="scientific">Faecalibacterium gallinarum</name>
    <dbReference type="NCBI Taxonomy" id="2903556"/>
    <lineage>
        <taxon>Bacteria</taxon>
        <taxon>Bacillati</taxon>
        <taxon>Bacillota</taxon>
        <taxon>Clostridia</taxon>
        <taxon>Eubacteriales</taxon>
        <taxon>Oscillospiraceae</taxon>
        <taxon>Faecalibacterium</taxon>
    </lineage>
</organism>
<sequence>MANIYERIKARRQELGLTVEELANRMGYKDKSSISKIENGKADIPQSKVEAFARALETTTAYLMGIDEEKEPLPEAAIPVRPGPMIPVLGQVRCGCPMYAEENISGYVSYLGNSGEKYYALRAVGDSMNAAGINDGDTVIVRQQEAVDPNTIAVVCINGDEATLKRFRQDGDTVFLSPQSYNPQYQVQVYDLKKTPVHVMGRVMEVRKTF</sequence>
<dbReference type="Pfam" id="PF01381">
    <property type="entry name" value="HTH_3"/>
    <property type="match status" value="1"/>
</dbReference>
<dbReference type="PROSITE" id="PS50943">
    <property type="entry name" value="HTH_CROC1"/>
    <property type="match status" value="1"/>
</dbReference>
<dbReference type="GO" id="GO:0006281">
    <property type="term" value="P:DNA repair"/>
    <property type="evidence" value="ECO:0007669"/>
    <property type="project" value="UniProtKB-KW"/>
</dbReference>
<dbReference type="SMART" id="SM00530">
    <property type="entry name" value="HTH_XRE"/>
    <property type="match status" value="1"/>
</dbReference>
<dbReference type="Pfam" id="PF00717">
    <property type="entry name" value="Peptidase_S24"/>
    <property type="match status" value="1"/>
</dbReference>
<dbReference type="RefSeq" id="WP_238317939.1">
    <property type="nucleotide sequence ID" value="NZ_BQKV01000106.1"/>
</dbReference>
<protein>
    <recommendedName>
        <fullName evidence="8">HTH cro/C1-type domain-containing protein</fullName>
    </recommendedName>
</protein>
<dbReference type="InterPro" id="IPR050077">
    <property type="entry name" value="LexA_repressor"/>
</dbReference>
<dbReference type="Gene3D" id="1.10.260.40">
    <property type="entry name" value="lambda repressor-like DNA-binding domains"/>
    <property type="match status" value="1"/>
</dbReference>
<dbReference type="Gene3D" id="2.10.109.10">
    <property type="entry name" value="Umud Fragment, subunit A"/>
    <property type="match status" value="1"/>
</dbReference>
<comment type="caution">
    <text evidence="9">The sequence shown here is derived from an EMBL/GenBank/DDBJ whole genome shotgun (WGS) entry which is preliminary data.</text>
</comment>
<dbReference type="GO" id="GO:0016787">
    <property type="term" value="F:hydrolase activity"/>
    <property type="evidence" value="ECO:0007669"/>
    <property type="project" value="UniProtKB-KW"/>
</dbReference>
<evidence type="ECO:0000256" key="6">
    <source>
        <dbReference type="ARBA" id="ARBA00023236"/>
    </source>
</evidence>
<accession>A0AA37MZ63</accession>
<dbReference type="CDD" id="cd06529">
    <property type="entry name" value="S24_LexA-like"/>
    <property type="match status" value="1"/>
</dbReference>